<organism evidence="15 16">
    <name type="scientific">Sapajus apella</name>
    <name type="common">Brown-capped capuchin</name>
    <name type="synonym">Cebus apella</name>
    <dbReference type="NCBI Taxonomy" id="9515"/>
    <lineage>
        <taxon>Eukaryota</taxon>
        <taxon>Metazoa</taxon>
        <taxon>Chordata</taxon>
        <taxon>Craniata</taxon>
        <taxon>Vertebrata</taxon>
        <taxon>Euteleostomi</taxon>
        <taxon>Mammalia</taxon>
        <taxon>Eutheria</taxon>
        <taxon>Euarchontoglires</taxon>
        <taxon>Primates</taxon>
        <taxon>Haplorrhini</taxon>
        <taxon>Platyrrhini</taxon>
        <taxon>Cebidae</taxon>
        <taxon>Cebinae</taxon>
        <taxon>Sapajus</taxon>
    </lineage>
</organism>
<dbReference type="GeneID" id="116533612"/>
<evidence type="ECO:0000256" key="1">
    <source>
        <dbReference type="ARBA" id="ARBA00004514"/>
    </source>
</evidence>
<evidence type="ECO:0000256" key="9">
    <source>
        <dbReference type="ARBA" id="ARBA00023136"/>
    </source>
</evidence>
<dbReference type="InterPro" id="IPR040460">
    <property type="entry name" value="Gasdermin_pore"/>
</dbReference>
<dbReference type="GO" id="GO:0070269">
    <property type="term" value="P:pyroptotic inflammatory response"/>
    <property type="evidence" value="ECO:0007669"/>
    <property type="project" value="TreeGrafter"/>
</dbReference>
<feature type="domain" description="Gasdermin pore forming" evidence="13">
    <location>
        <begin position="4"/>
        <end position="242"/>
    </location>
</feature>
<evidence type="ECO:0000256" key="5">
    <source>
        <dbReference type="ARBA" id="ARBA00022475"/>
    </source>
</evidence>
<dbReference type="PANTHER" id="PTHR16399:SF21">
    <property type="entry name" value="GASDERMIN-C"/>
    <property type="match status" value="1"/>
</dbReference>
<evidence type="ECO:0000256" key="3">
    <source>
        <dbReference type="ARBA" id="ARBA00009279"/>
    </source>
</evidence>
<dbReference type="GO" id="GO:0005546">
    <property type="term" value="F:phosphatidylinositol-4,5-bisphosphate binding"/>
    <property type="evidence" value="ECO:0007669"/>
    <property type="project" value="TreeGrafter"/>
</dbReference>
<keyword evidence="15" id="KW-1185">Reference proteome</keyword>
<gene>
    <name evidence="16" type="primary">GSDMC</name>
</gene>
<evidence type="ECO:0000256" key="4">
    <source>
        <dbReference type="ARBA" id="ARBA00022452"/>
    </source>
</evidence>
<dbReference type="Proteomes" id="UP000504640">
    <property type="component" value="Unplaced"/>
</dbReference>
<comment type="subcellular location">
    <subcellularLocation>
        <location evidence="2">Cell membrane</location>
        <topology evidence="2">Multi-pass membrane protein</topology>
    </subcellularLocation>
    <subcellularLocation>
        <location evidence="1">Cytoplasm</location>
        <location evidence="1">Cytosol</location>
    </subcellularLocation>
</comment>
<sequence>MSSMFQRISKSLVKEVGRDDLTPVKCPVRAIKLRQFAILQKMNNSRSVFWEQCDYVPLQFSLSDILESSSSVPDTDVNGPLYFYDTMIQKYEAGIGVNVGGELSVSGEASADQGGSLGYQIVTISAPNLEVFQKRKLLHPEPEYLKGCRRRGGNLYVVTDAVELISDTVLCGNSSMNLFGKASLWITYGKGQGQGKIFRKKEKGLTLKKGMVMAYKTKQLIFEKKDRTILITDDDERSTFQDVYRISERLGYSVAMNEEWLRSFTTISPTLLKASSNDIKLKLESFKTSQKQIWWGMRKGDADLILIPGRIEEPFWQNFKHLQEEVSQNTEALAQLSKDVQGVVFSSILAMLRDGEDLQDLMYMLKLDSSGHLAGPGSSILKILQQDSEHALSKSKEAILYLFEAIMVLTVIQHDLLAYSMEKRILLQQQELVRSILEPNFRYPWNIPFTLKPELLAPLQSEDLAITYGLLEECGLRMELDSPRSTWDLTVKMPLSALYGTLSLLQQLAEA</sequence>
<evidence type="ECO:0000256" key="11">
    <source>
        <dbReference type="ARBA" id="ARBA00023288"/>
    </source>
</evidence>
<keyword evidence="4" id="KW-1134">Transmembrane beta strand</keyword>
<dbReference type="InterPro" id="IPR007677">
    <property type="entry name" value="Gasdermin"/>
</dbReference>
<keyword evidence="11" id="KW-0449">Lipoprotein</keyword>
<keyword evidence="7" id="KW-1210">Necrosis</keyword>
<dbReference type="GO" id="GO:0012501">
    <property type="term" value="P:programmed cell death"/>
    <property type="evidence" value="ECO:0007669"/>
    <property type="project" value="UniProtKB-KW"/>
</dbReference>
<proteinExistence type="inferred from homology"/>
<feature type="domain" description="Gasdermin PUB" evidence="14">
    <location>
        <begin position="318"/>
        <end position="484"/>
    </location>
</feature>
<dbReference type="GO" id="GO:0070273">
    <property type="term" value="F:phosphatidylinositol-4-phosphate binding"/>
    <property type="evidence" value="ECO:0007669"/>
    <property type="project" value="TreeGrafter"/>
</dbReference>
<evidence type="ECO:0000256" key="7">
    <source>
        <dbReference type="ARBA" id="ARBA00022590"/>
    </source>
</evidence>
<keyword evidence="9" id="KW-0472">Membrane</keyword>
<evidence type="ECO:0000256" key="2">
    <source>
        <dbReference type="ARBA" id="ARBA00004651"/>
    </source>
</evidence>
<keyword evidence="10" id="KW-0564">Palmitate</keyword>
<evidence type="ECO:0000259" key="13">
    <source>
        <dbReference type="Pfam" id="PF04598"/>
    </source>
</evidence>
<keyword evidence="5" id="KW-1003">Cell membrane</keyword>
<dbReference type="InterPro" id="IPR041263">
    <property type="entry name" value="Gasdermin_PUB"/>
</dbReference>
<evidence type="ECO:0000256" key="6">
    <source>
        <dbReference type="ARBA" id="ARBA00022490"/>
    </source>
</evidence>
<dbReference type="Pfam" id="PF04598">
    <property type="entry name" value="Gasdermin"/>
    <property type="match status" value="1"/>
</dbReference>
<comment type="similarity">
    <text evidence="3">Belongs to the gasdermin family.</text>
</comment>
<evidence type="ECO:0000259" key="14">
    <source>
        <dbReference type="Pfam" id="PF17708"/>
    </source>
</evidence>
<dbReference type="GO" id="GO:0005829">
    <property type="term" value="C:cytosol"/>
    <property type="evidence" value="ECO:0007669"/>
    <property type="project" value="UniProtKB-SubCell"/>
</dbReference>
<evidence type="ECO:0000256" key="12">
    <source>
        <dbReference type="ARBA" id="ARBA00038764"/>
    </source>
</evidence>
<keyword evidence="6" id="KW-0963">Cytoplasm</keyword>
<accession>A0A6J3FUL6</accession>
<dbReference type="GO" id="GO:0005886">
    <property type="term" value="C:plasma membrane"/>
    <property type="evidence" value="ECO:0007669"/>
    <property type="project" value="UniProtKB-SubCell"/>
</dbReference>
<name>A0A6J3FUL6_SAPAP</name>
<dbReference type="CTD" id="56169"/>
<evidence type="ECO:0000256" key="8">
    <source>
        <dbReference type="ARBA" id="ARBA00022692"/>
    </source>
</evidence>
<keyword evidence="8" id="KW-0812">Transmembrane</keyword>
<dbReference type="PANTHER" id="PTHR16399">
    <property type="entry name" value="GASDERMIN"/>
    <property type="match status" value="1"/>
</dbReference>
<evidence type="ECO:0000256" key="10">
    <source>
        <dbReference type="ARBA" id="ARBA00023139"/>
    </source>
</evidence>
<evidence type="ECO:0000313" key="15">
    <source>
        <dbReference type="Proteomes" id="UP000504640"/>
    </source>
</evidence>
<comment type="subunit">
    <text evidence="12">Homooligomer; homooligomeric ring-shaped pore complex containing 27-28 subunits when inserted in the membrane.</text>
</comment>
<dbReference type="GO" id="GO:0042742">
    <property type="term" value="P:defense response to bacterium"/>
    <property type="evidence" value="ECO:0007669"/>
    <property type="project" value="TreeGrafter"/>
</dbReference>
<dbReference type="GO" id="GO:0001786">
    <property type="term" value="F:phosphatidylserine binding"/>
    <property type="evidence" value="ECO:0007669"/>
    <property type="project" value="TreeGrafter"/>
</dbReference>
<dbReference type="Pfam" id="PF17708">
    <property type="entry name" value="Gasdermin_C"/>
    <property type="match status" value="1"/>
</dbReference>
<protein>
    <submittedName>
        <fullName evidence="16">Gasdermin-C</fullName>
    </submittedName>
</protein>
<dbReference type="RefSeq" id="XP_032109296.1">
    <property type="nucleotide sequence ID" value="XM_032253405.1"/>
</dbReference>
<reference evidence="16" key="1">
    <citation type="submission" date="2025-08" db="UniProtKB">
        <authorList>
            <consortium name="RefSeq"/>
        </authorList>
    </citation>
    <scope>IDENTIFICATION</scope>
    <source>
        <tissue evidence="16">Blood</tissue>
    </source>
</reference>
<evidence type="ECO:0000313" key="16">
    <source>
        <dbReference type="RefSeq" id="XP_032109296.1"/>
    </source>
</evidence>
<dbReference type="AlphaFoldDB" id="A0A6J3FUL6"/>